<comment type="caution">
    <text evidence="2">The sequence shown here is derived from an EMBL/GenBank/DDBJ whole genome shotgun (WGS) entry which is preliminary data.</text>
</comment>
<feature type="compositionally biased region" description="Polar residues" evidence="1">
    <location>
        <begin position="239"/>
        <end position="251"/>
    </location>
</feature>
<feature type="compositionally biased region" description="Low complexity" evidence="1">
    <location>
        <begin position="221"/>
        <end position="232"/>
    </location>
</feature>
<organism evidence="2 3">
    <name type="scientific">Rhipicephalus sanguineus</name>
    <name type="common">Brown dog tick</name>
    <name type="synonym">Ixodes sanguineus</name>
    <dbReference type="NCBI Taxonomy" id="34632"/>
    <lineage>
        <taxon>Eukaryota</taxon>
        <taxon>Metazoa</taxon>
        <taxon>Ecdysozoa</taxon>
        <taxon>Arthropoda</taxon>
        <taxon>Chelicerata</taxon>
        <taxon>Arachnida</taxon>
        <taxon>Acari</taxon>
        <taxon>Parasitiformes</taxon>
        <taxon>Ixodida</taxon>
        <taxon>Ixodoidea</taxon>
        <taxon>Ixodidae</taxon>
        <taxon>Rhipicephalinae</taxon>
        <taxon>Rhipicephalus</taxon>
        <taxon>Rhipicephalus</taxon>
    </lineage>
</organism>
<proteinExistence type="predicted"/>
<dbReference type="EMBL" id="JABSTV010000761">
    <property type="protein sequence ID" value="KAH7985698.1"/>
    <property type="molecule type" value="Genomic_DNA"/>
</dbReference>
<name>A0A9D4YRF4_RHISA</name>
<evidence type="ECO:0000313" key="3">
    <source>
        <dbReference type="Proteomes" id="UP000821837"/>
    </source>
</evidence>
<feature type="region of interest" description="Disordered" evidence="1">
    <location>
        <begin position="206"/>
        <end position="271"/>
    </location>
</feature>
<sequence length="271" mass="29531">MMPKPAARNPDGLASNGRARTVQPKSKLIKWRPCDTPKMSADDIIVVLKHCEILHRRRLSKLEIWALPSPSTVDTELDCLRTQHVEAANKLARDWNLNIGSGSVPLRGHVKLNGEVCRASSPCEQMRQRHHLKTRGWRARANWPSCESLESNVAVLTFVGRRCGYSGQKVGASEQGLAEHVCPFVHGLWGAHLTGSANCKGKFRRLQRPGNQQGAPRNKTSKASGNGGSSSAEGDFSLLDTSNAATTSKVSTRAGVDSSSPSPLELELKKR</sequence>
<evidence type="ECO:0000313" key="2">
    <source>
        <dbReference type="EMBL" id="KAH7985698.1"/>
    </source>
</evidence>
<evidence type="ECO:0000256" key="1">
    <source>
        <dbReference type="SAM" id="MobiDB-lite"/>
    </source>
</evidence>
<reference evidence="2" key="2">
    <citation type="submission" date="2021-09" db="EMBL/GenBank/DDBJ databases">
        <authorList>
            <person name="Jia N."/>
            <person name="Wang J."/>
            <person name="Shi W."/>
            <person name="Du L."/>
            <person name="Sun Y."/>
            <person name="Zhan W."/>
            <person name="Jiang J."/>
            <person name="Wang Q."/>
            <person name="Zhang B."/>
            <person name="Ji P."/>
            <person name="Sakyi L.B."/>
            <person name="Cui X."/>
            <person name="Yuan T."/>
            <person name="Jiang B."/>
            <person name="Yang W."/>
            <person name="Lam T.T.-Y."/>
            <person name="Chang Q."/>
            <person name="Ding S."/>
            <person name="Wang X."/>
            <person name="Zhu J."/>
            <person name="Ruan X."/>
            <person name="Zhao L."/>
            <person name="Wei J."/>
            <person name="Que T."/>
            <person name="Du C."/>
            <person name="Cheng J."/>
            <person name="Dai P."/>
            <person name="Han X."/>
            <person name="Huang E."/>
            <person name="Gao Y."/>
            <person name="Liu J."/>
            <person name="Shao H."/>
            <person name="Ye R."/>
            <person name="Li L."/>
            <person name="Wei W."/>
            <person name="Wang X."/>
            <person name="Wang C."/>
            <person name="Huo Q."/>
            <person name="Li W."/>
            <person name="Guo W."/>
            <person name="Chen H."/>
            <person name="Chen S."/>
            <person name="Zhou L."/>
            <person name="Zhou L."/>
            <person name="Ni X."/>
            <person name="Tian J."/>
            <person name="Zhou Y."/>
            <person name="Sheng Y."/>
            <person name="Liu T."/>
            <person name="Pan Y."/>
            <person name="Xia L."/>
            <person name="Li J."/>
            <person name="Zhao F."/>
            <person name="Cao W."/>
        </authorList>
    </citation>
    <scope>NUCLEOTIDE SEQUENCE</scope>
    <source>
        <strain evidence="2">Rsan-2018</strain>
        <tissue evidence="2">Larvae</tissue>
    </source>
</reference>
<keyword evidence="3" id="KW-1185">Reference proteome</keyword>
<protein>
    <submittedName>
        <fullName evidence="2">Uncharacterized protein</fullName>
    </submittedName>
</protein>
<feature type="region of interest" description="Disordered" evidence="1">
    <location>
        <begin position="1"/>
        <end position="25"/>
    </location>
</feature>
<reference evidence="2" key="1">
    <citation type="journal article" date="2020" name="Cell">
        <title>Large-Scale Comparative Analyses of Tick Genomes Elucidate Their Genetic Diversity and Vector Capacities.</title>
        <authorList>
            <consortium name="Tick Genome and Microbiome Consortium (TIGMIC)"/>
            <person name="Jia N."/>
            <person name="Wang J."/>
            <person name="Shi W."/>
            <person name="Du L."/>
            <person name="Sun Y."/>
            <person name="Zhan W."/>
            <person name="Jiang J.F."/>
            <person name="Wang Q."/>
            <person name="Zhang B."/>
            <person name="Ji P."/>
            <person name="Bell-Sakyi L."/>
            <person name="Cui X.M."/>
            <person name="Yuan T.T."/>
            <person name="Jiang B.G."/>
            <person name="Yang W.F."/>
            <person name="Lam T.T."/>
            <person name="Chang Q.C."/>
            <person name="Ding S.J."/>
            <person name="Wang X.J."/>
            <person name="Zhu J.G."/>
            <person name="Ruan X.D."/>
            <person name="Zhao L."/>
            <person name="Wei J.T."/>
            <person name="Ye R.Z."/>
            <person name="Que T.C."/>
            <person name="Du C.H."/>
            <person name="Zhou Y.H."/>
            <person name="Cheng J.X."/>
            <person name="Dai P.F."/>
            <person name="Guo W.B."/>
            <person name="Han X.H."/>
            <person name="Huang E.J."/>
            <person name="Li L.F."/>
            <person name="Wei W."/>
            <person name="Gao Y.C."/>
            <person name="Liu J.Z."/>
            <person name="Shao H.Z."/>
            <person name="Wang X."/>
            <person name="Wang C.C."/>
            <person name="Yang T.C."/>
            <person name="Huo Q.B."/>
            <person name="Li W."/>
            <person name="Chen H.Y."/>
            <person name="Chen S.E."/>
            <person name="Zhou L.G."/>
            <person name="Ni X.B."/>
            <person name="Tian J.H."/>
            <person name="Sheng Y."/>
            <person name="Liu T."/>
            <person name="Pan Y.S."/>
            <person name="Xia L.Y."/>
            <person name="Li J."/>
            <person name="Zhao F."/>
            <person name="Cao W.C."/>
        </authorList>
    </citation>
    <scope>NUCLEOTIDE SEQUENCE</scope>
    <source>
        <strain evidence="2">Rsan-2018</strain>
    </source>
</reference>
<accession>A0A9D4YRF4</accession>
<dbReference type="Proteomes" id="UP000821837">
    <property type="component" value="Unassembled WGS sequence"/>
</dbReference>
<gene>
    <name evidence="2" type="ORF">HPB52_025463</name>
</gene>
<dbReference type="AlphaFoldDB" id="A0A9D4YRF4"/>